<dbReference type="InterPro" id="IPR021858">
    <property type="entry name" value="Fun_TF"/>
</dbReference>
<evidence type="ECO:0000313" key="10">
    <source>
        <dbReference type="Proteomes" id="UP000249402"/>
    </source>
</evidence>
<dbReference type="CDD" id="cd00067">
    <property type="entry name" value="GAL4"/>
    <property type="match status" value="1"/>
</dbReference>
<name>A0A395GS91_9EURO</name>
<dbReference type="OrthoDB" id="2593732at2759"/>
<keyword evidence="10" id="KW-1185">Reference proteome</keyword>
<dbReference type="InterPro" id="IPR036864">
    <property type="entry name" value="Zn2-C6_fun-type_DNA-bd_sf"/>
</dbReference>
<organism evidence="9 10">
    <name type="scientific">Aspergillus ibericus CBS 121593</name>
    <dbReference type="NCBI Taxonomy" id="1448316"/>
    <lineage>
        <taxon>Eukaryota</taxon>
        <taxon>Fungi</taxon>
        <taxon>Dikarya</taxon>
        <taxon>Ascomycota</taxon>
        <taxon>Pezizomycotina</taxon>
        <taxon>Eurotiomycetes</taxon>
        <taxon>Eurotiomycetidae</taxon>
        <taxon>Eurotiales</taxon>
        <taxon>Aspergillaceae</taxon>
        <taxon>Aspergillus</taxon>
        <taxon>Aspergillus subgen. Circumdati</taxon>
    </lineage>
</organism>
<dbReference type="GO" id="GO:0003677">
    <property type="term" value="F:DNA binding"/>
    <property type="evidence" value="ECO:0007669"/>
    <property type="project" value="UniProtKB-KW"/>
</dbReference>
<reference evidence="9 10" key="1">
    <citation type="submission" date="2018-02" db="EMBL/GenBank/DDBJ databases">
        <title>The genomes of Aspergillus section Nigri reveals drivers in fungal speciation.</title>
        <authorList>
            <consortium name="DOE Joint Genome Institute"/>
            <person name="Vesth T.C."/>
            <person name="Nybo J."/>
            <person name="Theobald S."/>
            <person name="Brandl J."/>
            <person name="Frisvad J.C."/>
            <person name="Nielsen K.F."/>
            <person name="Lyhne E.K."/>
            <person name="Kogle M.E."/>
            <person name="Kuo A."/>
            <person name="Riley R."/>
            <person name="Clum A."/>
            <person name="Nolan M."/>
            <person name="Lipzen A."/>
            <person name="Salamov A."/>
            <person name="Henrissat B."/>
            <person name="Wiebenga A."/>
            <person name="De vries R.P."/>
            <person name="Grigoriev I.V."/>
            <person name="Mortensen U.H."/>
            <person name="Andersen M.R."/>
            <person name="Baker S.E."/>
        </authorList>
    </citation>
    <scope>NUCLEOTIDE SEQUENCE [LARGE SCALE GENOMIC DNA]</scope>
    <source>
        <strain evidence="9 10">CBS 121593</strain>
    </source>
</reference>
<keyword evidence="5" id="KW-0804">Transcription</keyword>
<evidence type="ECO:0000259" key="8">
    <source>
        <dbReference type="PROSITE" id="PS50048"/>
    </source>
</evidence>
<dbReference type="PANTHER" id="PTHR36206">
    <property type="entry name" value="ASPERCRYPTIN BIOSYNTHESIS CLUSTER-SPECIFIC TRANSCRIPTION REGULATOR ATNN-RELATED"/>
    <property type="match status" value="1"/>
</dbReference>
<dbReference type="Proteomes" id="UP000249402">
    <property type="component" value="Unassembled WGS sequence"/>
</dbReference>
<dbReference type="AlphaFoldDB" id="A0A395GS91"/>
<evidence type="ECO:0000256" key="2">
    <source>
        <dbReference type="ARBA" id="ARBA00022833"/>
    </source>
</evidence>
<dbReference type="PANTHER" id="PTHR36206:SF12">
    <property type="entry name" value="ASPERCRYPTIN BIOSYNTHESIS CLUSTER-SPECIFIC TRANSCRIPTION REGULATOR ATNN-RELATED"/>
    <property type="match status" value="1"/>
</dbReference>
<dbReference type="RefSeq" id="XP_025572412.1">
    <property type="nucleotide sequence ID" value="XM_025718045.1"/>
</dbReference>
<dbReference type="InterPro" id="IPR052360">
    <property type="entry name" value="Transcr_Regulatory_Proteins"/>
</dbReference>
<dbReference type="STRING" id="1448316.A0A395GS91"/>
<dbReference type="GO" id="GO:0000981">
    <property type="term" value="F:DNA-binding transcription factor activity, RNA polymerase II-specific"/>
    <property type="evidence" value="ECO:0007669"/>
    <property type="project" value="InterPro"/>
</dbReference>
<dbReference type="VEuPathDB" id="FungiDB:BO80DRAFT_413149"/>
<feature type="domain" description="Zn(2)-C6 fungal-type" evidence="8">
    <location>
        <begin position="22"/>
        <end position="50"/>
    </location>
</feature>
<dbReference type="SMART" id="SM00066">
    <property type="entry name" value="GAL4"/>
    <property type="match status" value="1"/>
</dbReference>
<proteinExistence type="predicted"/>
<dbReference type="InterPro" id="IPR001138">
    <property type="entry name" value="Zn2Cys6_DnaBD"/>
</dbReference>
<keyword evidence="2" id="KW-0862">Zinc</keyword>
<evidence type="ECO:0000256" key="7">
    <source>
        <dbReference type="SAM" id="MobiDB-lite"/>
    </source>
</evidence>
<gene>
    <name evidence="9" type="ORF">BO80DRAFT_413149</name>
</gene>
<dbReference type="Gene3D" id="4.10.240.10">
    <property type="entry name" value="Zn(2)-C6 fungal-type DNA-binding domain"/>
    <property type="match status" value="1"/>
</dbReference>
<evidence type="ECO:0000256" key="1">
    <source>
        <dbReference type="ARBA" id="ARBA00022723"/>
    </source>
</evidence>
<keyword evidence="6" id="KW-0539">Nucleus</keyword>
<dbReference type="PROSITE" id="PS00463">
    <property type="entry name" value="ZN2_CY6_FUNGAL_1"/>
    <property type="match status" value="1"/>
</dbReference>
<sequence>MDAANPSMTTVSRRPRPKTRTGCLTCKSRRVKCDERKPSCLRCLSTKRICEGYPVVDRPTAAITNQLADEERRALAFFRGQTAHRIFGEQDANDWVPVILQIAHVEPAVRHAITALASVHESLQPAKELTWIRQSPQDRSLSVQMLALRHYNHAIQSLRGESIDMSSRPDITMVLCILFLCFEQFRTGDAACLVHLTAALKLIDWWRSRTDNYTKLKDYSRPTLEFMNEKITPIIQRLRVQFSLCMDSRHSWRGYGFTPGLPPPTIPPSYSSFDAARRDFDRAMNYIFSALENKEVLCPHKPVRDPISVLHHWKDTLDSSDLSSQATHLQDCSHQLLELYYHVSIVITGTYYTVLETTFDGYIDQFRAIVDLAEQVVLDWQHAPKEYSLLFSFDLGITPPMFLVASRCRHPEIRRKAVRLMLESPFYHGVWPDRYTGLCAERIVDIEEAGMERYPDGSTYVPEHCRIRKVSADLQDTKDHIAMKFVRSPFVENSPVYTTMVPLTS</sequence>
<dbReference type="GO" id="GO:0008270">
    <property type="term" value="F:zinc ion binding"/>
    <property type="evidence" value="ECO:0007669"/>
    <property type="project" value="InterPro"/>
</dbReference>
<feature type="compositionally biased region" description="Polar residues" evidence="7">
    <location>
        <begin position="1"/>
        <end position="12"/>
    </location>
</feature>
<keyword evidence="3" id="KW-0805">Transcription regulation</keyword>
<keyword evidence="4" id="KW-0238">DNA-binding</keyword>
<dbReference type="GeneID" id="37222910"/>
<protein>
    <recommendedName>
        <fullName evidence="8">Zn(2)-C6 fungal-type domain-containing protein</fullName>
    </recommendedName>
</protein>
<dbReference type="Pfam" id="PF11951">
    <property type="entry name" value="Fungal_trans_2"/>
    <property type="match status" value="1"/>
</dbReference>
<dbReference type="SUPFAM" id="SSF57701">
    <property type="entry name" value="Zn2/Cys6 DNA-binding domain"/>
    <property type="match status" value="1"/>
</dbReference>
<feature type="region of interest" description="Disordered" evidence="7">
    <location>
        <begin position="1"/>
        <end position="20"/>
    </location>
</feature>
<evidence type="ECO:0000256" key="4">
    <source>
        <dbReference type="ARBA" id="ARBA00023125"/>
    </source>
</evidence>
<dbReference type="EMBL" id="KZ824456">
    <property type="protein sequence ID" value="RAK98084.1"/>
    <property type="molecule type" value="Genomic_DNA"/>
</dbReference>
<dbReference type="PROSITE" id="PS50048">
    <property type="entry name" value="ZN2_CY6_FUNGAL_2"/>
    <property type="match status" value="1"/>
</dbReference>
<dbReference type="GO" id="GO:0009893">
    <property type="term" value="P:positive regulation of metabolic process"/>
    <property type="evidence" value="ECO:0007669"/>
    <property type="project" value="UniProtKB-ARBA"/>
</dbReference>
<evidence type="ECO:0000256" key="3">
    <source>
        <dbReference type="ARBA" id="ARBA00023015"/>
    </source>
</evidence>
<evidence type="ECO:0000313" key="9">
    <source>
        <dbReference type="EMBL" id="RAK98084.1"/>
    </source>
</evidence>
<evidence type="ECO:0000256" key="5">
    <source>
        <dbReference type="ARBA" id="ARBA00023163"/>
    </source>
</evidence>
<evidence type="ECO:0000256" key="6">
    <source>
        <dbReference type="ARBA" id="ARBA00023242"/>
    </source>
</evidence>
<accession>A0A395GS91</accession>
<keyword evidence="1" id="KW-0479">Metal-binding</keyword>
<dbReference type="Pfam" id="PF00172">
    <property type="entry name" value="Zn_clus"/>
    <property type="match status" value="1"/>
</dbReference>